<proteinExistence type="predicted"/>
<name>A0A7R9PWT0_9ACAR</name>
<organism evidence="3">
    <name type="scientific">Medioppia subpectinata</name>
    <dbReference type="NCBI Taxonomy" id="1979941"/>
    <lineage>
        <taxon>Eukaryota</taxon>
        <taxon>Metazoa</taxon>
        <taxon>Ecdysozoa</taxon>
        <taxon>Arthropoda</taxon>
        <taxon>Chelicerata</taxon>
        <taxon>Arachnida</taxon>
        <taxon>Acari</taxon>
        <taxon>Acariformes</taxon>
        <taxon>Sarcoptiformes</taxon>
        <taxon>Oribatida</taxon>
        <taxon>Brachypylina</taxon>
        <taxon>Oppioidea</taxon>
        <taxon>Oppiidae</taxon>
        <taxon>Medioppia</taxon>
    </lineage>
</organism>
<dbReference type="InterPro" id="IPR001810">
    <property type="entry name" value="F-box_dom"/>
</dbReference>
<feature type="domain" description="F-box" evidence="2">
    <location>
        <begin position="37"/>
        <end position="67"/>
    </location>
</feature>
<feature type="compositionally biased region" description="Polar residues" evidence="1">
    <location>
        <begin position="1"/>
        <end position="13"/>
    </location>
</feature>
<dbReference type="Proteomes" id="UP000759131">
    <property type="component" value="Unassembled WGS sequence"/>
</dbReference>
<sequence>MSQNMKSMKTSLETTDDSNEDNKQPQINAKNAFNRFGDELFGHILSYLPIKDKFRYECVSKRFQRTVFGSIVDIDIYIFSELFEQLYDTNITIKPG</sequence>
<dbReference type="InterPro" id="IPR036047">
    <property type="entry name" value="F-box-like_dom_sf"/>
</dbReference>
<dbReference type="AlphaFoldDB" id="A0A7R9PWT0"/>
<evidence type="ECO:0000259" key="2">
    <source>
        <dbReference type="Pfam" id="PF00646"/>
    </source>
</evidence>
<evidence type="ECO:0000313" key="4">
    <source>
        <dbReference type="Proteomes" id="UP000759131"/>
    </source>
</evidence>
<evidence type="ECO:0000256" key="1">
    <source>
        <dbReference type="SAM" id="MobiDB-lite"/>
    </source>
</evidence>
<protein>
    <recommendedName>
        <fullName evidence="2">F-box domain-containing protein</fullName>
    </recommendedName>
</protein>
<dbReference type="OrthoDB" id="3219396at2759"/>
<dbReference type="Pfam" id="PF00646">
    <property type="entry name" value="F-box"/>
    <property type="match status" value="1"/>
</dbReference>
<evidence type="ECO:0000313" key="3">
    <source>
        <dbReference type="EMBL" id="CAD7622785.1"/>
    </source>
</evidence>
<dbReference type="Gene3D" id="1.20.1280.50">
    <property type="match status" value="1"/>
</dbReference>
<accession>A0A7R9PWT0</accession>
<keyword evidence="4" id="KW-1185">Reference proteome</keyword>
<dbReference type="SUPFAM" id="SSF81383">
    <property type="entry name" value="F-box domain"/>
    <property type="match status" value="1"/>
</dbReference>
<reference evidence="3" key="1">
    <citation type="submission" date="2020-11" db="EMBL/GenBank/DDBJ databases">
        <authorList>
            <person name="Tran Van P."/>
        </authorList>
    </citation>
    <scope>NUCLEOTIDE SEQUENCE</scope>
</reference>
<dbReference type="EMBL" id="CAJPIZ010001282">
    <property type="protein sequence ID" value="CAG2103215.1"/>
    <property type="molecule type" value="Genomic_DNA"/>
</dbReference>
<gene>
    <name evidence="3" type="ORF">OSB1V03_LOCUS3248</name>
</gene>
<dbReference type="EMBL" id="OC855857">
    <property type="protein sequence ID" value="CAD7622785.1"/>
    <property type="molecule type" value="Genomic_DNA"/>
</dbReference>
<feature type="region of interest" description="Disordered" evidence="1">
    <location>
        <begin position="1"/>
        <end position="28"/>
    </location>
</feature>